<accession>A0A401IKD4</accession>
<dbReference type="AlphaFoldDB" id="A0A401IKD4"/>
<evidence type="ECO:0000313" key="2">
    <source>
        <dbReference type="Proteomes" id="UP000287247"/>
    </source>
</evidence>
<keyword evidence="2" id="KW-1185">Reference proteome</keyword>
<name>A0A401IKD4_APHSA</name>
<comment type="caution">
    <text evidence="1">The sequence shown here is derived from an EMBL/GenBank/DDBJ whole genome shotgun (WGS) entry which is preliminary data.</text>
</comment>
<dbReference type="CDD" id="cd08547">
    <property type="entry name" value="Type_II_cohesin"/>
    <property type="match status" value="1"/>
</dbReference>
<dbReference type="EMBL" id="BDQK01000013">
    <property type="protein sequence ID" value="GBF81762.1"/>
    <property type="molecule type" value="Genomic_DNA"/>
</dbReference>
<dbReference type="SUPFAM" id="SSF49384">
    <property type="entry name" value="Carbohydrate-binding domain"/>
    <property type="match status" value="1"/>
</dbReference>
<dbReference type="GO" id="GO:0030246">
    <property type="term" value="F:carbohydrate binding"/>
    <property type="evidence" value="ECO:0007669"/>
    <property type="project" value="InterPro"/>
</dbReference>
<reference evidence="2" key="1">
    <citation type="submission" date="2017-05" db="EMBL/GenBank/DDBJ databases">
        <title>Physiological properties and genetic analysis related to exopolysaccharide production of fresh-water unicellular cyanobacterium Aphanothece sacrum, Suizenji Nori, that has been cultured as a food source in Japan.</title>
        <authorList>
            <person name="Kanesaki Y."/>
            <person name="Yoshikawa S."/>
            <person name="Ohki K."/>
        </authorList>
    </citation>
    <scope>NUCLEOTIDE SEQUENCE [LARGE SCALE GENOMIC DNA]</scope>
    <source>
        <strain evidence="2">FPU1</strain>
    </source>
</reference>
<gene>
    <name evidence="1" type="ORF">AsFPU1_3182</name>
</gene>
<organism evidence="1 2">
    <name type="scientific">Aphanothece sacrum FPU1</name>
    <dbReference type="NCBI Taxonomy" id="1920663"/>
    <lineage>
        <taxon>Bacteria</taxon>
        <taxon>Bacillati</taxon>
        <taxon>Cyanobacteriota</taxon>
        <taxon>Cyanophyceae</taxon>
        <taxon>Oscillatoriophycideae</taxon>
        <taxon>Chroococcales</taxon>
        <taxon>Aphanothecaceae</taxon>
        <taxon>Aphanothece</taxon>
    </lineage>
</organism>
<dbReference type="Proteomes" id="UP000287247">
    <property type="component" value="Unassembled WGS sequence"/>
</dbReference>
<sequence>MSPGIFMGKNWGVGLVLASLPTVLMGQIAQAVSLQLIPSSTNITVGQNVTVAVVISDLGNKVPPSLSFYDLDINFNPSILSFNNAIFGNQLNLNNLGTSPITIPGNGVVSIWEASGDSDTDLDTLQLGSFTLATLSFKGIGVGNSALNISITEILDSQLAPLTINSVTDSSVRVNSAVTKIPEPSLNLGFLGLMFLSRIVFKKAQLFK</sequence>
<proteinExistence type="predicted"/>
<protein>
    <submittedName>
        <fullName evidence="1">PEP motif-containing protein</fullName>
    </submittedName>
</protein>
<dbReference type="Gene3D" id="2.60.40.680">
    <property type="match status" value="1"/>
</dbReference>
<dbReference type="InterPro" id="IPR008965">
    <property type="entry name" value="CBM2/CBM3_carb-bd_dom_sf"/>
</dbReference>
<evidence type="ECO:0000313" key="1">
    <source>
        <dbReference type="EMBL" id="GBF81762.1"/>
    </source>
</evidence>